<feature type="compositionally biased region" description="Pro residues" evidence="1">
    <location>
        <begin position="113"/>
        <end position="128"/>
    </location>
</feature>
<protein>
    <recommendedName>
        <fullName evidence="2">F-box domain-containing protein</fullName>
    </recommendedName>
</protein>
<proteinExistence type="predicted"/>
<dbReference type="Pfam" id="PF12937">
    <property type="entry name" value="F-box-like"/>
    <property type="match status" value="1"/>
</dbReference>
<feature type="region of interest" description="Disordered" evidence="1">
    <location>
        <begin position="113"/>
        <end position="289"/>
    </location>
</feature>
<keyword evidence="4" id="KW-1185">Reference proteome</keyword>
<dbReference type="InterPro" id="IPR001810">
    <property type="entry name" value="F-box_dom"/>
</dbReference>
<dbReference type="AlphaFoldDB" id="A0A165KZP2"/>
<dbReference type="Proteomes" id="UP000077266">
    <property type="component" value="Unassembled WGS sequence"/>
</dbReference>
<dbReference type="InParanoid" id="A0A165KZP2"/>
<evidence type="ECO:0000259" key="2">
    <source>
        <dbReference type="Pfam" id="PF12937"/>
    </source>
</evidence>
<dbReference type="STRING" id="1314781.A0A165KZP2"/>
<feature type="domain" description="F-box" evidence="2">
    <location>
        <begin position="304"/>
        <end position="354"/>
    </location>
</feature>
<dbReference type="EMBL" id="KV425934">
    <property type="protein sequence ID" value="KZV97132.1"/>
    <property type="molecule type" value="Genomic_DNA"/>
</dbReference>
<gene>
    <name evidence="3" type="ORF">EXIGLDRAFT_390715</name>
</gene>
<dbReference type="SUPFAM" id="SSF81383">
    <property type="entry name" value="F-box domain"/>
    <property type="match status" value="1"/>
</dbReference>
<feature type="compositionally biased region" description="Basic and acidic residues" evidence="1">
    <location>
        <begin position="552"/>
        <end position="569"/>
    </location>
</feature>
<dbReference type="InterPro" id="IPR036047">
    <property type="entry name" value="F-box-like_dom_sf"/>
</dbReference>
<evidence type="ECO:0000313" key="4">
    <source>
        <dbReference type="Proteomes" id="UP000077266"/>
    </source>
</evidence>
<evidence type="ECO:0000313" key="3">
    <source>
        <dbReference type="EMBL" id="KZV97132.1"/>
    </source>
</evidence>
<reference evidence="3 4" key="1">
    <citation type="journal article" date="2016" name="Mol. Biol. Evol.">
        <title>Comparative Genomics of Early-Diverging Mushroom-Forming Fungi Provides Insights into the Origins of Lignocellulose Decay Capabilities.</title>
        <authorList>
            <person name="Nagy L.G."/>
            <person name="Riley R."/>
            <person name="Tritt A."/>
            <person name="Adam C."/>
            <person name="Daum C."/>
            <person name="Floudas D."/>
            <person name="Sun H."/>
            <person name="Yadav J.S."/>
            <person name="Pangilinan J."/>
            <person name="Larsson K.H."/>
            <person name="Matsuura K."/>
            <person name="Barry K."/>
            <person name="Labutti K."/>
            <person name="Kuo R."/>
            <person name="Ohm R.A."/>
            <person name="Bhattacharya S.S."/>
            <person name="Shirouzu T."/>
            <person name="Yoshinaga Y."/>
            <person name="Martin F.M."/>
            <person name="Grigoriev I.V."/>
            <person name="Hibbett D.S."/>
        </authorList>
    </citation>
    <scope>NUCLEOTIDE SEQUENCE [LARGE SCALE GENOMIC DNA]</scope>
    <source>
        <strain evidence="3 4">HHB12029</strain>
    </source>
</reference>
<accession>A0A165KZP2</accession>
<feature type="region of interest" description="Disordered" evidence="1">
    <location>
        <begin position="549"/>
        <end position="572"/>
    </location>
</feature>
<organism evidence="3 4">
    <name type="scientific">Exidia glandulosa HHB12029</name>
    <dbReference type="NCBI Taxonomy" id="1314781"/>
    <lineage>
        <taxon>Eukaryota</taxon>
        <taxon>Fungi</taxon>
        <taxon>Dikarya</taxon>
        <taxon>Basidiomycota</taxon>
        <taxon>Agaricomycotina</taxon>
        <taxon>Agaricomycetes</taxon>
        <taxon>Auriculariales</taxon>
        <taxon>Exidiaceae</taxon>
        <taxon>Exidia</taxon>
    </lineage>
</organism>
<sequence length="798" mass="88021">MSNSMLTFKERHGLTTLLHLTVQAVLDRTSESPGTVQRVVNEIRDVMDGALRNIASEHAPANGDVAPLPPTPVAASSAVIAPNGYTGAQYSAPGASVQAVPASSSYSPVPVVHPAPLPPARQPAPPVSVPRDAPAPSLRDVPLLDRFAAPRTPGHVPTSHGKDSGDTPSTYSSAPYGRRPSRFDQESSESDHRRRDSSASSTSRWNGPPGVYDRPSSAVSPLTKHNSPPTPTPRHSSGFASPVVIKREPKFSPTLIPREPPLPDRSRVEASTPRANGQALVPRSTPRASRFDAQQPKFVRLVSDEVWSAIFQYLAPRETRFTRGPKFVDLVRASHVCSPWRRIILHCSNLWSTLRALSVGELEHIDDLFQRTGNAPVDVDIDFFSTGRLDYKRLATTLTHHMHHIQKLSLRLHPARMAAWFSIQPVLGTRAPMLEKLLISFPGGGVVLPIMLFNMHAPRLFTVSAHMQLLPAGCPAFSQVMHFASLDEERNPLEEETRRLMEICPQLDSLTLNAPLLDAPLNDGYKGSREYFRSLEEHYGGRRLLKQLQVMDRGERESPPRPGTDREAHNGPPRIRLVVPTLQLFQHIDIPTVHIVQACNDTFKFINRRMGTMRHVGFVTSIEGQDSQMVLIDDANRARVFSRASATFFNTALRKTDMFKDIVSLAIGDFGLVQDWTELFSTPVPSLETLTIIVSPPRTVPPQFIHVFEVAKTNRWSCASLRGLRFSAKEPLIDLGPPNGSPLTISASAALVFLRRGLLLRTSQLPELFLDGVVFAEGGAGPEVEELKQSVSRLVLRR</sequence>
<feature type="compositionally biased region" description="Polar residues" evidence="1">
    <location>
        <begin position="217"/>
        <end position="239"/>
    </location>
</feature>
<evidence type="ECO:0000256" key="1">
    <source>
        <dbReference type="SAM" id="MobiDB-lite"/>
    </source>
</evidence>
<name>A0A165KZP2_EXIGL</name>
<feature type="compositionally biased region" description="Basic and acidic residues" evidence="1">
    <location>
        <begin position="181"/>
        <end position="197"/>
    </location>
</feature>
<dbReference type="Gene3D" id="1.20.1280.50">
    <property type="match status" value="1"/>
</dbReference>
<dbReference type="OrthoDB" id="3214137at2759"/>